<dbReference type="EMBL" id="BONN01000002">
    <property type="protein sequence ID" value="GIG31979.1"/>
    <property type="molecule type" value="Genomic_DNA"/>
</dbReference>
<dbReference type="PANTHER" id="PTHR48079:SF6">
    <property type="entry name" value="NAD(P)-BINDING DOMAIN-CONTAINING PROTEIN-RELATED"/>
    <property type="match status" value="1"/>
</dbReference>
<dbReference type="Proteomes" id="UP000618382">
    <property type="component" value="Unassembled WGS sequence"/>
</dbReference>
<proteinExistence type="predicted"/>
<dbReference type="SUPFAM" id="SSF51735">
    <property type="entry name" value="NAD(P)-binding Rossmann-fold domains"/>
    <property type="match status" value="1"/>
</dbReference>
<evidence type="ECO:0000313" key="2">
    <source>
        <dbReference type="EMBL" id="GIG31979.1"/>
    </source>
</evidence>
<protein>
    <submittedName>
        <fullName evidence="3">Nucleoside-diphosphate-sugar epimerase</fullName>
    </submittedName>
    <submittedName>
        <fullName evidence="2">Reductase</fullName>
    </submittedName>
</protein>
<evidence type="ECO:0000313" key="5">
    <source>
        <dbReference type="Proteomes" id="UP000618382"/>
    </source>
</evidence>
<reference evidence="2 5" key="2">
    <citation type="submission" date="2021-01" db="EMBL/GenBank/DDBJ databases">
        <title>Whole genome shotgun sequence of Cellulomonas oligotrophica NBRC 109435.</title>
        <authorList>
            <person name="Komaki H."/>
            <person name="Tamura T."/>
        </authorList>
    </citation>
    <scope>NUCLEOTIDE SEQUENCE [LARGE SCALE GENOMIC DNA]</scope>
    <source>
        <strain evidence="2 5">NBRC 109435</strain>
    </source>
</reference>
<dbReference type="Gene3D" id="3.40.50.720">
    <property type="entry name" value="NAD(P)-binding Rossmann-like Domain"/>
    <property type="match status" value="1"/>
</dbReference>
<feature type="domain" description="NmrA-like" evidence="1">
    <location>
        <begin position="5"/>
        <end position="66"/>
    </location>
</feature>
<dbReference type="GO" id="GO:0005737">
    <property type="term" value="C:cytoplasm"/>
    <property type="evidence" value="ECO:0007669"/>
    <property type="project" value="TreeGrafter"/>
</dbReference>
<evidence type="ECO:0000313" key="4">
    <source>
        <dbReference type="Proteomes" id="UP000577956"/>
    </source>
</evidence>
<organism evidence="3 4">
    <name type="scientific">Cellulomonas oligotrophica</name>
    <dbReference type="NCBI Taxonomy" id="931536"/>
    <lineage>
        <taxon>Bacteria</taxon>
        <taxon>Bacillati</taxon>
        <taxon>Actinomycetota</taxon>
        <taxon>Actinomycetes</taxon>
        <taxon>Micrococcales</taxon>
        <taxon>Cellulomonadaceae</taxon>
        <taxon>Cellulomonas</taxon>
    </lineage>
</organism>
<evidence type="ECO:0000259" key="1">
    <source>
        <dbReference type="Pfam" id="PF05368"/>
    </source>
</evidence>
<dbReference type="EMBL" id="JACCBK010000001">
    <property type="protein sequence ID" value="NYD84910.1"/>
    <property type="molecule type" value="Genomic_DNA"/>
</dbReference>
<dbReference type="PANTHER" id="PTHR48079">
    <property type="entry name" value="PROTEIN YEEZ"/>
    <property type="match status" value="1"/>
</dbReference>
<name>A0A7Y9FCU0_9CELL</name>
<dbReference type="InterPro" id="IPR051783">
    <property type="entry name" value="NAD(P)-dependent_oxidoreduct"/>
</dbReference>
<accession>A0A7Y9FCU0</accession>
<gene>
    <name evidence="3" type="ORF">BKA21_000459</name>
    <name evidence="2" type="ORF">Col01nite_11380</name>
</gene>
<evidence type="ECO:0000313" key="3">
    <source>
        <dbReference type="EMBL" id="NYD84910.1"/>
    </source>
</evidence>
<dbReference type="InterPro" id="IPR036291">
    <property type="entry name" value="NAD(P)-bd_dom_sf"/>
</dbReference>
<dbReference type="AlphaFoldDB" id="A0A7Y9FCU0"/>
<dbReference type="Pfam" id="PF05368">
    <property type="entry name" value="NmrA"/>
    <property type="match status" value="1"/>
</dbReference>
<dbReference type="InterPro" id="IPR008030">
    <property type="entry name" value="NmrA-like"/>
</dbReference>
<dbReference type="GO" id="GO:0004029">
    <property type="term" value="F:aldehyde dehydrogenase (NAD+) activity"/>
    <property type="evidence" value="ECO:0007669"/>
    <property type="project" value="TreeGrafter"/>
</dbReference>
<reference evidence="3 4" key="1">
    <citation type="submission" date="2020-07" db="EMBL/GenBank/DDBJ databases">
        <title>Sequencing the genomes of 1000 actinobacteria strains.</title>
        <authorList>
            <person name="Klenk H.-P."/>
        </authorList>
    </citation>
    <scope>NUCLEOTIDE SEQUENCE [LARGE SCALE GENOMIC DNA]</scope>
    <source>
        <strain evidence="3 4">DSM 24482</strain>
    </source>
</reference>
<comment type="caution">
    <text evidence="3">The sequence shown here is derived from an EMBL/GenBank/DDBJ whole genome shotgun (WGS) entry which is preliminary data.</text>
</comment>
<keyword evidence="5" id="KW-1185">Reference proteome</keyword>
<dbReference type="Proteomes" id="UP000577956">
    <property type="component" value="Unassembled WGS sequence"/>
</dbReference>
<dbReference type="RefSeq" id="WP_140458813.1">
    <property type="nucleotide sequence ID" value="NZ_BAABFI010000003.1"/>
</dbReference>
<sequence>MGRALVVGGTGQIGRAVVPALTADGWQVDVLTRDPARHGPWLAGAGATPVPGDRRDATALVDALRGGVDLLVDVVAFDDRDATPFLDRPGAVGAAVVVSSAAVYVDPDGHGFETERFAAFDGPVGEDAGTVAPGRGSYARGKVALEHAWRGSPVPTTVLRPAAVHGPWSAQPREWLLVRRALDGRDVRLLAHDGRSRFATTAAAAVGALVAAAAAEPADRVLNVADADAPTVAEIARAVDAALGVTSRVVGLPGPPRGDLGRTPWSVPHDLVLGTDRARALLPAPPVPYAQAVVPAVRWLAARGRDATYPGFARLEGGGDLFDYAAEDAWLAQHDDGRDL</sequence>